<dbReference type="GO" id="GO:0005524">
    <property type="term" value="F:ATP binding"/>
    <property type="evidence" value="ECO:0007669"/>
    <property type="project" value="UniProtKB-KW"/>
</dbReference>
<dbReference type="SUPFAM" id="SSF52374">
    <property type="entry name" value="Nucleotidylyl transferase"/>
    <property type="match status" value="1"/>
</dbReference>
<comment type="pathway">
    <text evidence="2 11">Cofactor biosynthesis; NAD(+) biosynthesis; deamido-NAD(+) from nicotinate D-ribonucleotide: step 1/1.</text>
</comment>
<gene>
    <name evidence="11 13" type="primary">nadD</name>
    <name evidence="13" type="ORF">Poly59_01370</name>
</gene>
<dbReference type="InterPro" id="IPR004821">
    <property type="entry name" value="Cyt_trans-like"/>
</dbReference>
<dbReference type="GO" id="GO:0004515">
    <property type="term" value="F:nicotinate-nucleotide adenylyltransferase activity"/>
    <property type="evidence" value="ECO:0007669"/>
    <property type="project" value="UniProtKB-UniRule"/>
</dbReference>
<dbReference type="EMBL" id="SJPX01000001">
    <property type="protein sequence ID" value="TWU57230.1"/>
    <property type="molecule type" value="Genomic_DNA"/>
</dbReference>
<dbReference type="NCBIfam" id="TIGR00482">
    <property type="entry name" value="nicotinate (nicotinamide) nucleotide adenylyltransferase"/>
    <property type="match status" value="1"/>
</dbReference>
<reference evidence="13 14" key="1">
    <citation type="submission" date="2019-02" db="EMBL/GenBank/DDBJ databases">
        <title>Deep-cultivation of Planctomycetes and their phenomic and genomic characterization uncovers novel biology.</title>
        <authorList>
            <person name="Wiegand S."/>
            <person name="Jogler M."/>
            <person name="Boedeker C."/>
            <person name="Pinto D."/>
            <person name="Vollmers J."/>
            <person name="Rivas-Marin E."/>
            <person name="Kohn T."/>
            <person name="Peeters S.H."/>
            <person name="Heuer A."/>
            <person name="Rast P."/>
            <person name="Oberbeckmann S."/>
            <person name="Bunk B."/>
            <person name="Jeske O."/>
            <person name="Meyerdierks A."/>
            <person name="Storesund J.E."/>
            <person name="Kallscheuer N."/>
            <person name="Luecker S."/>
            <person name="Lage O.M."/>
            <person name="Pohl T."/>
            <person name="Merkel B.J."/>
            <person name="Hornburger P."/>
            <person name="Mueller R.-W."/>
            <person name="Bruemmer F."/>
            <person name="Labrenz M."/>
            <person name="Spormann A.M."/>
            <person name="Op Den Camp H."/>
            <person name="Overmann J."/>
            <person name="Amann R."/>
            <person name="Jetten M.S.M."/>
            <person name="Mascher T."/>
            <person name="Medema M.H."/>
            <person name="Devos D.P."/>
            <person name="Kaster A.-K."/>
            <person name="Ovreas L."/>
            <person name="Rohde M."/>
            <person name="Galperin M.Y."/>
            <person name="Jogler C."/>
        </authorList>
    </citation>
    <scope>NUCLEOTIDE SEQUENCE [LARGE SCALE GENOMIC DNA]</scope>
    <source>
        <strain evidence="13 14">Poly59</strain>
    </source>
</reference>
<evidence type="ECO:0000256" key="1">
    <source>
        <dbReference type="ARBA" id="ARBA00002324"/>
    </source>
</evidence>
<evidence type="ECO:0000313" key="13">
    <source>
        <dbReference type="EMBL" id="TWU57230.1"/>
    </source>
</evidence>
<comment type="catalytic activity">
    <reaction evidence="10 11">
        <text>nicotinate beta-D-ribonucleotide + ATP + H(+) = deamido-NAD(+) + diphosphate</text>
        <dbReference type="Rhea" id="RHEA:22860"/>
        <dbReference type="ChEBI" id="CHEBI:15378"/>
        <dbReference type="ChEBI" id="CHEBI:30616"/>
        <dbReference type="ChEBI" id="CHEBI:33019"/>
        <dbReference type="ChEBI" id="CHEBI:57502"/>
        <dbReference type="ChEBI" id="CHEBI:58437"/>
        <dbReference type="EC" id="2.7.7.18"/>
    </reaction>
</comment>
<protein>
    <recommendedName>
        <fullName evidence="11">Probable nicotinate-nucleotide adenylyltransferase</fullName>
        <ecNumber evidence="11">2.7.7.18</ecNumber>
    </recommendedName>
    <alternativeName>
        <fullName evidence="11">Deamido-NAD(+) diphosphorylase</fullName>
    </alternativeName>
    <alternativeName>
        <fullName evidence="11">Deamido-NAD(+) pyrophosphorylase</fullName>
    </alternativeName>
    <alternativeName>
        <fullName evidence="11">Nicotinate mononucleotide adenylyltransferase</fullName>
        <shortName evidence="11">NaMN adenylyltransferase</shortName>
    </alternativeName>
</protein>
<dbReference type="Proteomes" id="UP000317977">
    <property type="component" value="Unassembled WGS sequence"/>
</dbReference>
<dbReference type="UniPathway" id="UPA00253">
    <property type="reaction ID" value="UER00332"/>
</dbReference>
<evidence type="ECO:0000256" key="3">
    <source>
        <dbReference type="ARBA" id="ARBA00009014"/>
    </source>
</evidence>
<evidence type="ECO:0000313" key="14">
    <source>
        <dbReference type="Proteomes" id="UP000317977"/>
    </source>
</evidence>
<sequence length="219" mass="24389">MSKRIGIFGGSFDPVHLGHLWIAESARESLSLDEIRWMPAATSPLKPSGPVASNEHRVQMVRLAISGNPHFVVDDREIRRGDVSYTVDTIAEIQAENRLDEFFLIIGSDSLASFNRWHEPARLLGLINLAVVQRGGDPPINFDVLEPFAASKEPAEKTASVPITRSHDHVIVMPVIEISSSDLRHRIADRKSIRYRVPAAVESMIMANQLYQSKDSDKS</sequence>
<keyword evidence="14" id="KW-1185">Reference proteome</keyword>
<name>A0A5C6F9J6_9BACT</name>
<feature type="domain" description="Cytidyltransferase-like" evidence="12">
    <location>
        <begin position="7"/>
        <end position="186"/>
    </location>
</feature>
<dbReference type="InterPro" id="IPR005248">
    <property type="entry name" value="NadD/NMNAT"/>
</dbReference>
<evidence type="ECO:0000256" key="6">
    <source>
        <dbReference type="ARBA" id="ARBA00022695"/>
    </source>
</evidence>
<evidence type="ECO:0000256" key="5">
    <source>
        <dbReference type="ARBA" id="ARBA00022679"/>
    </source>
</evidence>
<accession>A0A5C6F9J6</accession>
<dbReference type="EC" id="2.7.7.18" evidence="11"/>
<dbReference type="InterPro" id="IPR014729">
    <property type="entry name" value="Rossmann-like_a/b/a_fold"/>
</dbReference>
<dbReference type="NCBIfam" id="TIGR00125">
    <property type="entry name" value="cyt_tran_rel"/>
    <property type="match status" value="1"/>
</dbReference>
<dbReference type="CDD" id="cd02165">
    <property type="entry name" value="NMNAT"/>
    <property type="match status" value="1"/>
</dbReference>
<evidence type="ECO:0000256" key="4">
    <source>
        <dbReference type="ARBA" id="ARBA00022642"/>
    </source>
</evidence>
<comment type="caution">
    <text evidence="13">The sequence shown here is derived from an EMBL/GenBank/DDBJ whole genome shotgun (WGS) entry which is preliminary data.</text>
</comment>
<dbReference type="GO" id="GO:0009435">
    <property type="term" value="P:NAD+ biosynthetic process"/>
    <property type="evidence" value="ECO:0007669"/>
    <property type="project" value="UniProtKB-UniRule"/>
</dbReference>
<keyword evidence="6 11" id="KW-0548">Nucleotidyltransferase</keyword>
<dbReference type="Gene3D" id="3.40.50.620">
    <property type="entry name" value="HUPs"/>
    <property type="match status" value="1"/>
</dbReference>
<dbReference type="AlphaFoldDB" id="A0A5C6F9J6"/>
<comment type="function">
    <text evidence="1 11">Catalyzes the reversible adenylation of nicotinate mononucleotide (NaMN) to nicotinic acid adenine dinucleotide (NaAD).</text>
</comment>
<dbReference type="PANTHER" id="PTHR39321:SF3">
    <property type="entry name" value="PHOSPHOPANTETHEINE ADENYLYLTRANSFERASE"/>
    <property type="match status" value="1"/>
</dbReference>
<evidence type="ECO:0000256" key="2">
    <source>
        <dbReference type="ARBA" id="ARBA00005019"/>
    </source>
</evidence>
<keyword evidence="7 11" id="KW-0547">Nucleotide-binding</keyword>
<evidence type="ECO:0000256" key="9">
    <source>
        <dbReference type="ARBA" id="ARBA00023027"/>
    </source>
</evidence>
<keyword evidence="4 11" id="KW-0662">Pyridine nucleotide biosynthesis</keyword>
<dbReference type="PANTHER" id="PTHR39321">
    <property type="entry name" value="NICOTINATE-NUCLEOTIDE ADENYLYLTRANSFERASE-RELATED"/>
    <property type="match status" value="1"/>
</dbReference>
<evidence type="ECO:0000256" key="7">
    <source>
        <dbReference type="ARBA" id="ARBA00022741"/>
    </source>
</evidence>
<dbReference type="NCBIfam" id="NF000840">
    <property type="entry name" value="PRK00071.1-3"/>
    <property type="match status" value="1"/>
</dbReference>
<evidence type="ECO:0000256" key="8">
    <source>
        <dbReference type="ARBA" id="ARBA00022840"/>
    </source>
</evidence>
<dbReference type="RefSeq" id="WP_246151280.1">
    <property type="nucleotide sequence ID" value="NZ_SJPX01000001.1"/>
</dbReference>
<keyword evidence="5 11" id="KW-0808">Transferase</keyword>
<keyword evidence="8 11" id="KW-0067">ATP-binding</keyword>
<evidence type="ECO:0000256" key="11">
    <source>
        <dbReference type="HAMAP-Rule" id="MF_00244"/>
    </source>
</evidence>
<dbReference type="HAMAP" id="MF_00244">
    <property type="entry name" value="NaMN_adenylyltr"/>
    <property type="match status" value="1"/>
</dbReference>
<proteinExistence type="inferred from homology"/>
<dbReference type="Pfam" id="PF01467">
    <property type="entry name" value="CTP_transf_like"/>
    <property type="match status" value="1"/>
</dbReference>
<keyword evidence="9 11" id="KW-0520">NAD</keyword>
<organism evidence="13 14">
    <name type="scientific">Rubripirellula reticaptiva</name>
    <dbReference type="NCBI Taxonomy" id="2528013"/>
    <lineage>
        <taxon>Bacteria</taxon>
        <taxon>Pseudomonadati</taxon>
        <taxon>Planctomycetota</taxon>
        <taxon>Planctomycetia</taxon>
        <taxon>Pirellulales</taxon>
        <taxon>Pirellulaceae</taxon>
        <taxon>Rubripirellula</taxon>
    </lineage>
</organism>
<evidence type="ECO:0000256" key="10">
    <source>
        <dbReference type="ARBA" id="ARBA00048721"/>
    </source>
</evidence>
<comment type="similarity">
    <text evidence="3 11">Belongs to the NadD family.</text>
</comment>
<evidence type="ECO:0000259" key="12">
    <source>
        <dbReference type="Pfam" id="PF01467"/>
    </source>
</evidence>